<dbReference type="InterPro" id="IPR034187">
    <property type="entry name" value="Peptidases_S8_5"/>
</dbReference>
<dbReference type="OrthoDB" id="206201at2759"/>
<dbReference type="PROSITE" id="PS00137">
    <property type="entry name" value="SUBTILASE_HIS"/>
    <property type="match status" value="1"/>
</dbReference>
<evidence type="ECO:0000256" key="5">
    <source>
        <dbReference type="ARBA" id="ARBA00022801"/>
    </source>
</evidence>
<evidence type="ECO:0000256" key="7">
    <source>
        <dbReference type="PROSITE-ProRule" id="PRU01240"/>
    </source>
</evidence>
<evidence type="ECO:0008006" key="13">
    <source>
        <dbReference type="Google" id="ProtNLM"/>
    </source>
</evidence>
<keyword evidence="3" id="KW-0645">Protease</keyword>
<sequence>MAYTQPAYHSPTGIDYNHPLLGGGFGGNHKVIGGYDFVGDNYTRTTPEVPDPDPLEQCFGHGTHVAGIIGANPGNEFNITGVAYEASLSSYRVFGCSEDGSDDAIVKALLRGVEDNQDILTLSLGEPGGWTTSTASIVASRIAATGKIVVVAAGNQRTSGPWYASSPADGLNVISVASVESNTVPFQTALVHGVQHNPIVYASFFPLHVNGSLPIFATSNDTSVINDACNPLPDHTPDLSSSVVVVRRGNCTLKDKLDNIAIKGGKVALVYDNGHGFEHVDFANYTAALIQAADGEFLVQTFAAGVPVNLTFPQTGGLVNFADPMGGLISSFSSYGPSFDLFLKPAVAAPGGDILSTVPLHLGGLDIQSGTSMAAPSVAGCAALLVQANRMMNNSLLSDARTLFETTGRPVLSNYTNGASLQTAASQGAGLINVYNAVHYKTIVTPGELLLNDTTHFQRNHTITIRNTGSSLQTYNVSHAPAGTVNTIHSTNSSAIAGPVPLNDRSASVELDQTSFTLPPGGMTTLLATFTPPTDVDRTTFPVYSGFIMIKSNTESLHVTYLGLAASIKDKQIIDNSDTYFGFPIPTIVDVAGNVTKGALNYTFADTSIPSLLFRLVFGTPKLHLDLVDVDIKLKPTLNPAGFADHLPIVSFEGVPTVGSIFNLNWTARSSDAPDNQNTGICIQMDKPIFENGTSIPNGSYRFLLRALRVTGNASNPMDVESWLGPPMLFNKSESLQPGNQSHLPV</sequence>
<accession>A0A2A9NUF6</accession>
<dbReference type="Pfam" id="PF00082">
    <property type="entry name" value="Peptidase_S8"/>
    <property type="match status" value="1"/>
</dbReference>
<evidence type="ECO:0000259" key="9">
    <source>
        <dbReference type="Pfam" id="PF02225"/>
    </source>
</evidence>
<dbReference type="GO" id="GO:0004252">
    <property type="term" value="F:serine-type endopeptidase activity"/>
    <property type="evidence" value="ECO:0007669"/>
    <property type="project" value="InterPro"/>
</dbReference>
<dbReference type="Pfam" id="PF02225">
    <property type="entry name" value="PA"/>
    <property type="match status" value="1"/>
</dbReference>
<keyword evidence="12" id="KW-1185">Reference proteome</keyword>
<feature type="domain" description="C5a peptidase/Subtilisin-like protease SBT2-like Fn3-like" evidence="10">
    <location>
        <begin position="451"/>
        <end position="560"/>
    </location>
</feature>
<comment type="similarity">
    <text evidence="1 7">Belongs to the peptidase S8 family.</text>
</comment>
<dbReference type="InterPro" id="IPR022398">
    <property type="entry name" value="Peptidase_S8_His-AS"/>
</dbReference>
<dbReference type="InterPro" id="IPR010435">
    <property type="entry name" value="C5a/SBT2-like_Fn3"/>
</dbReference>
<evidence type="ECO:0000256" key="6">
    <source>
        <dbReference type="ARBA" id="ARBA00022825"/>
    </source>
</evidence>
<dbReference type="InterPro" id="IPR023828">
    <property type="entry name" value="Peptidase_S8_Ser-AS"/>
</dbReference>
<gene>
    <name evidence="11" type="ORF">AMATHDRAFT_83673</name>
</gene>
<dbReference type="PROSITE" id="PS51892">
    <property type="entry name" value="SUBTILASE"/>
    <property type="match status" value="1"/>
</dbReference>
<evidence type="ECO:0000256" key="1">
    <source>
        <dbReference type="ARBA" id="ARBA00011073"/>
    </source>
</evidence>
<keyword evidence="5" id="KW-0378">Hydrolase</keyword>
<dbReference type="Proteomes" id="UP000242287">
    <property type="component" value="Unassembled WGS sequence"/>
</dbReference>
<dbReference type="PROSITE" id="PS00138">
    <property type="entry name" value="SUBTILASE_SER"/>
    <property type="match status" value="1"/>
</dbReference>
<dbReference type="AlphaFoldDB" id="A0A2A9NUF6"/>
<dbReference type="GO" id="GO:0005615">
    <property type="term" value="C:extracellular space"/>
    <property type="evidence" value="ECO:0007669"/>
    <property type="project" value="TreeGrafter"/>
</dbReference>
<dbReference type="InterPro" id="IPR036852">
    <property type="entry name" value="Peptidase_S8/S53_dom_sf"/>
</dbReference>
<dbReference type="InterPro" id="IPR050131">
    <property type="entry name" value="Peptidase_S8_subtilisin-like"/>
</dbReference>
<dbReference type="PRINTS" id="PR00723">
    <property type="entry name" value="SUBTILISIN"/>
</dbReference>
<evidence type="ECO:0000256" key="4">
    <source>
        <dbReference type="ARBA" id="ARBA00022729"/>
    </source>
</evidence>
<keyword evidence="2" id="KW-0964">Secreted</keyword>
<evidence type="ECO:0000259" key="8">
    <source>
        <dbReference type="Pfam" id="PF00082"/>
    </source>
</evidence>
<dbReference type="Gene3D" id="3.40.50.200">
    <property type="entry name" value="Peptidase S8/S53 domain"/>
    <property type="match status" value="2"/>
</dbReference>
<keyword evidence="4" id="KW-0732">Signal</keyword>
<dbReference type="GO" id="GO:0006508">
    <property type="term" value="P:proteolysis"/>
    <property type="evidence" value="ECO:0007669"/>
    <property type="project" value="UniProtKB-KW"/>
</dbReference>
<dbReference type="Pfam" id="PF06280">
    <property type="entry name" value="fn3_5"/>
    <property type="match status" value="1"/>
</dbReference>
<proteinExistence type="inferred from homology"/>
<name>A0A2A9NUF6_9AGAR</name>
<dbReference type="GO" id="GO:0016020">
    <property type="term" value="C:membrane"/>
    <property type="evidence" value="ECO:0007669"/>
    <property type="project" value="InterPro"/>
</dbReference>
<dbReference type="PANTHER" id="PTHR43806">
    <property type="entry name" value="PEPTIDASE S8"/>
    <property type="match status" value="1"/>
</dbReference>
<dbReference type="InterPro" id="IPR000209">
    <property type="entry name" value="Peptidase_S8/S53_dom"/>
</dbReference>
<reference evidence="11 12" key="1">
    <citation type="submission" date="2014-02" db="EMBL/GenBank/DDBJ databases">
        <title>Transposable element dynamics among asymbiotic and ectomycorrhizal Amanita fungi.</title>
        <authorList>
            <consortium name="DOE Joint Genome Institute"/>
            <person name="Hess J."/>
            <person name="Skrede I."/>
            <person name="Wolfe B."/>
            <person name="LaButti K."/>
            <person name="Ohm R.A."/>
            <person name="Grigoriev I.V."/>
            <person name="Pringle A."/>
        </authorList>
    </citation>
    <scope>NUCLEOTIDE SEQUENCE [LARGE SCALE GENOMIC DNA]</scope>
    <source>
        <strain evidence="11 12">SKay4041</strain>
    </source>
</reference>
<evidence type="ECO:0000313" key="12">
    <source>
        <dbReference type="Proteomes" id="UP000242287"/>
    </source>
</evidence>
<dbReference type="Gene3D" id="3.50.30.30">
    <property type="match status" value="1"/>
</dbReference>
<evidence type="ECO:0000259" key="10">
    <source>
        <dbReference type="Pfam" id="PF06280"/>
    </source>
</evidence>
<dbReference type="EMBL" id="KZ301972">
    <property type="protein sequence ID" value="PFH53738.1"/>
    <property type="molecule type" value="Genomic_DNA"/>
</dbReference>
<keyword evidence="6" id="KW-0720">Serine protease</keyword>
<dbReference type="PANTHER" id="PTHR43806:SF66">
    <property type="entry name" value="SERIN ENDOPEPTIDASE"/>
    <property type="match status" value="1"/>
</dbReference>
<comment type="caution">
    <text evidence="7">Lacks conserved residue(s) required for the propagation of feature annotation.</text>
</comment>
<dbReference type="STRING" id="703135.A0A2A9NUF6"/>
<dbReference type="CDD" id="cd07489">
    <property type="entry name" value="Peptidases_S8_5"/>
    <property type="match status" value="1"/>
</dbReference>
<evidence type="ECO:0000256" key="3">
    <source>
        <dbReference type="ARBA" id="ARBA00022670"/>
    </source>
</evidence>
<keyword evidence="2" id="KW-0134">Cell wall</keyword>
<dbReference type="CDD" id="cd02124">
    <property type="entry name" value="PA_PoS1_like"/>
    <property type="match status" value="1"/>
</dbReference>
<evidence type="ECO:0000256" key="2">
    <source>
        <dbReference type="ARBA" id="ARBA00022512"/>
    </source>
</evidence>
<feature type="domain" description="PA" evidence="9">
    <location>
        <begin position="226"/>
        <end position="293"/>
    </location>
</feature>
<protein>
    <recommendedName>
        <fullName evidence="13">Peptidase S8/S53 domain-containing protein</fullName>
    </recommendedName>
</protein>
<dbReference type="SUPFAM" id="SSF52743">
    <property type="entry name" value="Subtilisin-like"/>
    <property type="match status" value="1"/>
</dbReference>
<evidence type="ECO:0000313" key="11">
    <source>
        <dbReference type="EMBL" id="PFH53738.1"/>
    </source>
</evidence>
<dbReference type="InterPro" id="IPR003137">
    <property type="entry name" value="PA_domain"/>
</dbReference>
<organism evidence="11 12">
    <name type="scientific">Amanita thiersii Skay4041</name>
    <dbReference type="NCBI Taxonomy" id="703135"/>
    <lineage>
        <taxon>Eukaryota</taxon>
        <taxon>Fungi</taxon>
        <taxon>Dikarya</taxon>
        <taxon>Basidiomycota</taxon>
        <taxon>Agaricomycotina</taxon>
        <taxon>Agaricomycetes</taxon>
        <taxon>Agaricomycetidae</taxon>
        <taxon>Agaricales</taxon>
        <taxon>Pluteineae</taxon>
        <taxon>Amanitaceae</taxon>
        <taxon>Amanita</taxon>
    </lineage>
</organism>
<dbReference type="InterPro" id="IPR015500">
    <property type="entry name" value="Peptidase_S8_subtilisin-rel"/>
</dbReference>
<feature type="domain" description="Peptidase S8/S53" evidence="8">
    <location>
        <begin position="12"/>
        <end position="416"/>
    </location>
</feature>